<sequence>MKIIGLMTIRKNQELSYFTAIASHAPDTVNIVRFTPLDIDPLTELVHGYFYHHEEGSWEETTFPIPDYIYDRCFYNDQLLSKKCDPIVKWLKQRPQTTFLGYGLPNKWEVYENLINEETIAPYLPETNIVSSYPKLIKLLKKNKSVILKPVKGSGGNGIIHIKLVKNGINLHYQRKGENIYQTFAKQNEFRVFIEKLLSETNYLSQSYLHLQKGNRPFDIRILLQKNKDGKWGERGRGVRLGTENGLVSNLQNGGIVLSFEELINEWKPTQKQLILEEIDTIITHIPRLLEEKFGRLFELGLDIGVSANGAVWLLDLNSKPGRKVINTIKENKELYTSITDYMKYLELQQTTIRKE</sequence>
<dbReference type="InterPro" id="IPR026838">
    <property type="entry name" value="YheC/D"/>
</dbReference>
<dbReference type="EMBL" id="JAFELM010000027">
    <property type="protein sequence ID" value="MBM6617778.1"/>
    <property type="molecule type" value="Genomic_DNA"/>
</dbReference>
<proteinExistence type="predicted"/>
<evidence type="ECO:0000256" key="1">
    <source>
        <dbReference type="PROSITE-ProRule" id="PRU00409"/>
    </source>
</evidence>
<evidence type="ECO:0000313" key="4">
    <source>
        <dbReference type="Proteomes" id="UP001518925"/>
    </source>
</evidence>
<dbReference type="PROSITE" id="PS50975">
    <property type="entry name" value="ATP_GRASP"/>
    <property type="match status" value="1"/>
</dbReference>
<comment type="caution">
    <text evidence="3">The sequence shown here is derived from an EMBL/GenBank/DDBJ whole genome shotgun (WGS) entry which is preliminary data.</text>
</comment>
<dbReference type="InterPro" id="IPR011761">
    <property type="entry name" value="ATP-grasp"/>
</dbReference>
<protein>
    <submittedName>
        <fullName evidence="3">YheC/YheD family protein</fullName>
    </submittedName>
</protein>
<evidence type="ECO:0000259" key="2">
    <source>
        <dbReference type="PROSITE" id="PS50975"/>
    </source>
</evidence>
<organism evidence="3 4">
    <name type="scientific">Bacillus suaedaesalsae</name>
    <dbReference type="NCBI Taxonomy" id="2810349"/>
    <lineage>
        <taxon>Bacteria</taxon>
        <taxon>Bacillati</taxon>
        <taxon>Bacillota</taxon>
        <taxon>Bacilli</taxon>
        <taxon>Bacillales</taxon>
        <taxon>Bacillaceae</taxon>
        <taxon>Bacillus</taxon>
    </lineage>
</organism>
<dbReference type="RefSeq" id="WP_204203145.1">
    <property type="nucleotide sequence ID" value="NZ_JAFELM010000027.1"/>
</dbReference>
<name>A0ABS2DH45_9BACI</name>
<keyword evidence="1" id="KW-0067">ATP-binding</keyword>
<keyword evidence="4" id="KW-1185">Reference proteome</keyword>
<feature type="domain" description="ATP-grasp" evidence="2">
    <location>
        <begin position="114"/>
        <end position="348"/>
    </location>
</feature>
<accession>A0ABS2DH45</accession>
<dbReference type="Proteomes" id="UP001518925">
    <property type="component" value="Unassembled WGS sequence"/>
</dbReference>
<reference evidence="3 4" key="1">
    <citation type="submission" date="2021-02" db="EMBL/GenBank/DDBJ databases">
        <title>Bacillus sp. RD4P76, an endophyte from a halophyte.</title>
        <authorList>
            <person name="Sun J.-Q."/>
        </authorList>
    </citation>
    <scope>NUCLEOTIDE SEQUENCE [LARGE SCALE GENOMIC DNA]</scope>
    <source>
        <strain evidence="3 4">RD4P76</strain>
    </source>
</reference>
<dbReference type="InterPro" id="IPR013815">
    <property type="entry name" value="ATP_grasp_subdomain_1"/>
</dbReference>
<dbReference type="SUPFAM" id="SSF56059">
    <property type="entry name" value="Glutathione synthetase ATP-binding domain-like"/>
    <property type="match status" value="1"/>
</dbReference>
<dbReference type="Gene3D" id="3.30.1490.20">
    <property type="entry name" value="ATP-grasp fold, A domain"/>
    <property type="match status" value="1"/>
</dbReference>
<dbReference type="Pfam" id="PF14398">
    <property type="entry name" value="ATPgrasp_YheCD"/>
    <property type="match status" value="1"/>
</dbReference>
<evidence type="ECO:0000313" key="3">
    <source>
        <dbReference type="EMBL" id="MBM6617778.1"/>
    </source>
</evidence>
<keyword evidence="1" id="KW-0547">Nucleotide-binding</keyword>
<gene>
    <name evidence="3" type="ORF">JR050_08865</name>
</gene>